<proteinExistence type="predicted"/>
<gene>
    <name evidence="1" type="ORF">G8D99_02995</name>
</gene>
<organism evidence="1 2">
    <name type="scientific">Acinetobacter lanii</name>
    <dbReference type="NCBI Taxonomy" id="2715163"/>
    <lineage>
        <taxon>Bacteria</taxon>
        <taxon>Pseudomonadati</taxon>
        <taxon>Pseudomonadota</taxon>
        <taxon>Gammaproteobacteria</taxon>
        <taxon>Moraxellales</taxon>
        <taxon>Moraxellaceae</taxon>
        <taxon>Acinetobacter</taxon>
    </lineage>
</organism>
<name>A0A6G8S7T5_9GAMM</name>
<evidence type="ECO:0000313" key="1">
    <source>
        <dbReference type="EMBL" id="QIO10306.1"/>
    </source>
</evidence>
<dbReference type="KEGG" id="alj:G8D99_02995"/>
<protein>
    <submittedName>
        <fullName evidence="1">Uncharacterized protein</fullName>
    </submittedName>
</protein>
<reference evidence="1 2" key="1">
    <citation type="submission" date="2020-03" db="EMBL/GenBank/DDBJ databases">
        <authorList>
            <person name="Zhu W."/>
        </authorList>
    </citation>
    <scope>NUCLEOTIDE SEQUENCE [LARGE SCALE GENOMIC DNA]</scope>
    <source>
        <strain evidence="1 2">185</strain>
    </source>
</reference>
<keyword evidence="2" id="KW-1185">Reference proteome</keyword>
<accession>A0A6G8S7T5</accession>
<sequence length="99" mass="11885">MMDTLMDASTRQDYAAHSQHFSKRAQSALDETQFEVVCEIYQKKYGFFQEREFVKLFRRPESIAFIWKQRYSKVDGDYVAEMVMIMEEGEYKVDHAFVF</sequence>
<evidence type="ECO:0000313" key="2">
    <source>
        <dbReference type="Proteomes" id="UP000501939"/>
    </source>
</evidence>
<dbReference type="AlphaFoldDB" id="A0A6G8S7T5"/>
<dbReference type="Proteomes" id="UP000501939">
    <property type="component" value="Chromosome"/>
</dbReference>
<dbReference type="EMBL" id="CP049916">
    <property type="protein sequence ID" value="QIO10306.1"/>
    <property type="molecule type" value="Genomic_DNA"/>
</dbReference>